<gene>
    <name evidence="1" type="ORF">P0082_10930</name>
</gene>
<sequence>MKNAKDLLEQFLRENEHISKQIEEKPIDVFGLWPQVLNDLGFHILAQNSQVIELERKHLLLSVRHSVFLQELTLQQNQWLPAFEAALKQCNYPNHRIQKVNFRVKT</sequence>
<evidence type="ECO:0000313" key="1">
    <source>
        <dbReference type="EMBL" id="WGK68983.1"/>
    </source>
</evidence>
<dbReference type="Proteomes" id="UP001228690">
    <property type="component" value="Chromosome"/>
</dbReference>
<dbReference type="RefSeq" id="WP_326927171.1">
    <property type="nucleotide sequence ID" value="NZ_CP123443.1"/>
</dbReference>
<dbReference type="EMBL" id="CP123443">
    <property type="protein sequence ID" value="WGK68983.1"/>
    <property type="molecule type" value="Genomic_DNA"/>
</dbReference>
<protein>
    <submittedName>
        <fullName evidence="1">DciA family protein</fullName>
    </submittedName>
</protein>
<accession>A0ABY8MIF4</accession>
<reference evidence="1 2" key="1">
    <citation type="submission" date="2023-04" db="EMBL/GenBank/DDBJ databases">
        <title>Spirochaete genome identified in red abalone sample constitutes a novel genus.</title>
        <authorList>
            <person name="Sharma S.P."/>
            <person name="Purcell C.M."/>
            <person name="Hyde J.R."/>
            <person name="Severin A.J."/>
        </authorList>
    </citation>
    <scope>NUCLEOTIDE SEQUENCE [LARGE SCALE GENOMIC DNA]</scope>
    <source>
        <strain evidence="1 2">SP-2023</strain>
    </source>
</reference>
<keyword evidence="2" id="KW-1185">Reference proteome</keyword>
<proteinExistence type="predicted"/>
<organism evidence="1 2">
    <name type="scientific">Candidatus Haliotispira prima</name>
    <dbReference type="NCBI Taxonomy" id="3034016"/>
    <lineage>
        <taxon>Bacteria</taxon>
        <taxon>Pseudomonadati</taxon>
        <taxon>Spirochaetota</taxon>
        <taxon>Spirochaetia</taxon>
        <taxon>Spirochaetales</taxon>
        <taxon>Spirochaetaceae</taxon>
        <taxon>Candidatus Haliotispira</taxon>
    </lineage>
</organism>
<name>A0ABY8MIF4_9SPIO</name>
<evidence type="ECO:0000313" key="2">
    <source>
        <dbReference type="Proteomes" id="UP001228690"/>
    </source>
</evidence>